<reference evidence="2" key="2">
    <citation type="journal article" date="2018" name="Mol. Plant Microbe Interact.">
        <title>Genome sequence resources for the wheat stripe rust pathogen (Puccinia striiformis f. sp. tritici) and the barley stripe rust pathogen (Puccinia striiformis f. sp. hordei).</title>
        <authorList>
            <person name="Xia C."/>
            <person name="Wang M."/>
            <person name="Yin C."/>
            <person name="Cornejo O.E."/>
            <person name="Hulbert S.H."/>
            <person name="Chen X."/>
        </authorList>
    </citation>
    <scope>NUCLEOTIDE SEQUENCE [LARGE SCALE GENOMIC DNA]</scope>
    <source>
        <strain evidence="2">93-210</strain>
    </source>
</reference>
<reference evidence="2" key="1">
    <citation type="journal article" date="2018" name="BMC Genomics">
        <title>Genomic insights into host adaptation between the wheat stripe rust pathogen (Puccinia striiformis f. sp. tritici) and the barley stripe rust pathogen (Puccinia striiformis f. sp. hordei).</title>
        <authorList>
            <person name="Xia C."/>
            <person name="Wang M."/>
            <person name="Yin C."/>
            <person name="Cornejo O.E."/>
            <person name="Hulbert S.H."/>
            <person name="Chen X."/>
        </authorList>
    </citation>
    <scope>NUCLEOTIDE SEQUENCE [LARGE SCALE GENOMIC DNA]</scope>
    <source>
        <strain evidence="2">93-210</strain>
    </source>
</reference>
<organism evidence="1 2">
    <name type="scientific">Puccinia striiformis f. sp. tritici</name>
    <dbReference type="NCBI Taxonomy" id="168172"/>
    <lineage>
        <taxon>Eukaryota</taxon>
        <taxon>Fungi</taxon>
        <taxon>Dikarya</taxon>
        <taxon>Basidiomycota</taxon>
        <taxon>Pucciniomycotina</taxon>
        <taxon>Pucciniomycetes</taxon>
        <taxon>Pucciniales</taxon>
        <taxon>Pucciniaceae</taxon>
        <taxon>Puccinia</taxon>
    </lineage>
</organism>
<sequence length="71" mass="7938">MVAASARTFSQYGEHMACVTFKPTISNERQPLDLFSVKEIRPIVNAHWECGSPKALISYLTPRASRSVRAD</sequence>
<name>A0ACC0EAG0_9BASI</name>
<dbReference type="Proteomes" id="UP001060170">
    <property type="component" value="Chromosome 8"/>
</dbReference>
<keyword evidence="2" id="KW-1185">Reference proteome</keyword>
<evidence type="ECO:0000313" key="2">
    <source>
        <dbReference type="Proteomes" id="UP001060170"/>
    </source>
</evidence>
<gene>
    <name evidence="1" type="ORF">MJO28_007894</name>
</gene>
<protein>
    <submittedName>
        <fullName evidence="1">Uncharacterized protein</fullName>
    </submittedName>
</protein>
<proteinExistence type="predicted"/>
<evidence type="ECO:0000313" key="1">
    <source>
        <dbReference type="EMBL" id="KAI7949073.1"/>
    </source>
</evidence>
<reference evidence="1 2" key="3">
    <citation type="journal article" date="2022" name="Microbiol. Spectr.">
        <title>Folding features and dynamics of 3D genome architecture in plant fungal pathogens.</title>
        <authorList>
            <person name="Xia C."/>
        </authorList>
    </citation>
    <scope>NUCLEOTIDE SEQUENCE [LARGE SCALE GENOMIC DNA]</scope>
    <source>
        <strain evidence="1 2">93-210</strain>
    </source>
</reference>
<accession>A0ACC0EAG0</accession>
<dbReference type="EMBL" id="CM045872">
    <property type="protein sequence ID" value="KAI7949073.1"/>
    <property type="molecule type" value="Genomic_DNA"/>
</dbReference>
<comment type="caution">
    <text evidence="1">The sequence shown here is derived from an EMBL/GenBank/DDBJ whole genome shotgun (WGS) entry which is preliminary data.</text>
</comment>